<dbReference type="InterPro" id="IPR009014">
    <property type="entry name" value="Transketo_C/PFOR_II"/>
</dbReference>
<proteinExistence type="predicted"/>
<feature type="domain" description="Pyruvate flavodoxin/ferredoxin oxidoreductase pyrimidine binding" evidence="3">
    <location>
        <begin position="1"/>
        <end position="148"/>
    </location>
</feature>
<dbReference type="Proteomes" id="UP001500842">
    <property type="component" value="Unassembled WGS sequence"/>
</dbReference>
<dbReference type="EMBL" id="BAAAOR010000015">
    <property type="protein sequence ID" value="GAA1517302.1"/>
    <property type="molecule type" value="Genomic_DNA"/>
</dbReference>
<keyword evidence="1" id="KW-0560">Oxidoreductase</keyword>
<dbReference type="SUPFAM" id="SSF52518">
    <property type="entry name" value="Thiamin diphosphate-binding fold (THDP-binding)"/>
    <property type="match status" value="1"/>
</dbReference>
<evidence type="ECO:0000256" key="1">
    <source>
        <dbReference type="ARBA" id="ARBA00023002"/>
    </source>
</evidence>
<dbReference type="PANTHER" id="PTHR32154">
    <property type="entry name" value="PYRUVATE-FLAVODOXIN OXIDOREDUCTASE-RELATED"/>
    <property type="match status" value="1"/>
</dbReference>
<evidence type="ECO:0000313" key="5">
    <source>
        <dbReference type="EMBL" id="GAA1517302.1"/>
    </source>
</evidence>
<evidence type="ECO:0000313" key="6">
    <source>
        <dbReference type="Proteomes" id="UP001500842"/>
    </source>
</evidence>
<feature type="domain" description="Pyruvate:ferredoxin oxidoreductase core" evidence="4">
    <location>
        <begin position="195"/>
        <end position="263"/>
    </location>
</feature>
<name>A0ABN2AGQ0_9ACTN</name>
<evidence type="ECO:0000259" key="3">
    <source>
        <dbReference type="Pfam" id="PF01855"/>
    </source>
</evidence>
<protein>
    <recommendedName>
        <fullName evidence="7">2-oxoglutarate ferredoxin oxidoreductase subunit alpha</fullName>
    </recommendedName>
</protein>
<accession>A0ABN2AGQ0</accession>
<dbReference type="Gene3D" id="3.40.50.920">
    <property type="match status" value="1"/>
</dbReference>
<dbReference type="InterPro" id="IPR050722">
    <property type="entry name" value="Pyruvate:ferred/Flavod_OxRd"/>
</dbReference>
<dbReference type="Gene3D" id="3.40.50.970">
    <property type="match status" value="1"/>
</dbReference>
<feature type="region of interest" description="Disordered" evidence="2">
    <location>
        <begin position="308"/>
        <end position="333"/>
    </location>
</feature>
<dbReference type="SUPFAM" id="SSF52922">
    <property type="entry name" value="TK C-terminal domain-like"/>
    <property type="match status" value="1"/>
</dbReference>
<evidence type="ECO:0000259" key="4">
    <source>
        <dbReference type="Pfam" id="PF17147"/>
    </source>
</evidence>
<reference evidence="5 6" key="1">
    <citation type="journal article" date="2019" name="Int. J. Syst. Evol. Microbiol.">
        <title>The Global Catalogue of Microorganisms (GCM) 10K type strain sequencing project: providing services to taxonomists for standard genome sequencing and annotation.</title>
        <authorList>
            <consortium name="The Broad Institute Genomics Platform"/>
            <consortium name="The Broad Institute Genome Sequencing Center for Infectious Disease"/>
            <person name="Wu L."/>
            <person name="Ma J."/>
        </authorList>
    </citation>
    <scope>NUCLEOTIDE SEQUENCE [LARGE SCALE GENOMIC DNA]</scope>
    <source>
        <strain evidence="5 6">JCM 14942</strain>
    </source>
</reference>
<keyword evidence="6" id="KW-1185">Reference proteome</keyword>
<comment type="caution">
    <text evidence="5">The sequence shown here is derived from an EMBL/GenBank/DDBJ whole genome shotgun (WGS) entry which is preliminary data.</text>
</comment>
<dbReference type="InterPro" id="IPR002880">
    <property type="entry name" value="Pyrv_Fd/Flavodoxin_OxRdtase_N"/>
</dbReference>
<dbReference type="InterPro" id="IPR033412">
    <property type="entry name" value="PFOR_II"/>
</dbReference>
<organism evidence="5 6">
    <name type="scientific">Nocardioides humi</name>
    <dbReference type="NCBI Taxonomy" id="449461"/>
    <lineage>
        <taxon>Bacteria</taxon>
        <taxon>Bacillati</taxon>
        <taxon>Actinomycetota</taxon>
        <taxon>Actinomycetes</taxon>
        <taxon>Propionibacteriales</taxon>
        <taxon>Nocardioidaceae</taxon>
        <taxon>Nocardioides</taxon>
    </lineage>
</organism>
<sequence length="333" mass="35802">MTELPLVVVNVQRGGPSTGLPTKTEQADLLQAMYGRNGEAPVPIIAPQSPGDCFAAALEAARIAITYRTPVFLLSDGYLANGSEPWAIPTIDDLPVIEPNFATPADKEANKDGEFLPYLRDEATLARPWAPPGVAGLEHRIGGLEKADITGNISYDPANHDHMVRLRAAKVQRIADTLPPLVVDDPSGPPGQGKAKVLVIGWGSTYGPIGAACRRVRRAGNHVAQVHLRHLNPFPNDLADILRSYDKVLVPEMNLGQLSKMLRAEFLVDAQGYNHVYGLPLKAAELAEAIGILVGEAEGREVDLGEHGVIDEQGHRLNPPADHETSPEEAPVR</sequence>
<dbReference type="InterPro" id="IPR029061">
    <property type="entry name" value="THDP-binding"/>
</dbReference>
<gene>
    <name evidence="5" type="ORF">GCM10009788_21840</name>
</gene>
<evidence type="ECO:0000256" key="2">
    <source>
        <dbReference type="SAM" id="MobiDB-lite"/>
    </source>
</evidence>
<dbReference type="PANTHER" id="PTHR32154:SF20">
    <property type="entry name" value="2-OXOGLUTARATE OXIDOREDUCTASE SUBUNIT KORA"/>
    <property type="match status" value="1"/>
</dbReference>
<dbReference type="Pfam" id="PF01855">
    <property type="entry name" value="POR_N"/>
    <property type="match status" value="1"/>
</dbReference>
<dbReference type="Pfam" id="PF17147">
    <property type="entry name" value="PFOR_II"/>
    <property type="match status" value="1"/>
</dbReference>
<evidence type="ECO:0008006" key="7">
    <source>
        <dbReference type="Google" id="ProtNLM"/>
    </source>
</evidence>